<feature type="domain" description="G-protein coupled receptors family 2 profile 2" evidence="7">
    <location>
        <begin position="128"/>
        <end position="301"/>
    </location>
</feature>
<proteinExistence type="predicted"/>
<dbReference type="Proteomes" id="UP001367676">
    <property type="component" value="Unassembled WGS sequence"/>
</dbReference>
<dbReference type="AlphaFoldDB" id="A0AAN9YAZ1"/>
<dbReference type="InterPro" id="IPR017981">
    <property type="entry name" value="GPCR_2-like_7TM"/>
</dbReference>
<feature type="transmembrane region" description="Helical" evidence="5">
    <location>
        <begin position="242"/>
        <end position="261"/>
    </location>
</feature>
<dbReference type="InterPro" id="IPR052808">
    <property type="entry name" value="GPCR_Mth-like"/>
</dbReference>
<sequence>MNPYLVVTILLLLVAHVHCYDLDNLKQCCDKNVTLYSASKTCDNGKPLSLKCPLSETLVFLDRQYVISEDSLGVYVDTFQPDTIIREPNFCVGAWNWSEQYADIKVVMVCGSKYWTQRPKDTTFYELAHLAMIFLNFGSSVALLLTAFIYYYLHSLQDVHGSCAFHFTLNSGLWHGTLAYRLLFQFEMINARPTLCISKVSLWGYVGLAFFCWSAVLSLDTWNQSKGNHFTDENVLRQRYKIFGYGVPAILILASNIHFYLGHYDDVKLEFNCYRHHNMMLWFYMLVPILLILITNCFFFFQSQRNFVKAYTSQPKSTLRTLRYRLIFNWFLISSEGISIFLILVAFRKRILREIATSNLFSCVKVPERWKTLQDSETIEESENDARNNSENVEAFAERSFISLAQEAQISLA</sequence>
<gene>
    <name evidence="8" type="ORF">V9T40_005643</name>
</gene>
<dbReference type="PANTHER" id="PTHR46953:SF1">
    <property type="entry name" value="G-PROTEIN COUPLED RECEPTOR MTH-LIKE 1-RELATED"/>
    <property type="match status" value="1"/>
</dbReference>
<evidence type="ECO:0000256" key="6">
    <source>
        <dbReference type="SAM" id="SignalP"/>
    </source>
</evidence>
<dbReference type="InterPro" id="IPR000832">
    <property type="entry name" value="GPCR_2_secretin-like"/>
</dbReference>
<feature type="chain" id="PRO_5042921889" description="G-protein coupled receptors family 2 profile 2 domain-containing protein" evidence="6">
    <location>
        <begin position="20"/>
        <end position="413"/>
    </location>
</feature>
<dbReference type="PANTHER" id="PTHR46953">
    <property type="entry name" value="G-PROTEIN COUPLED RECEPTOR MTH-LIKE 1-RELATED"/>
    <property type="match status" value="1"/>
</dbReference>
<dbReference type="EMBL" id="JBBCAQ010000003">
    <property type="protein sequence ID" value="KAK7604457.1"/>
    <property type="molecule type" value="Genomic_DNA"/>
</dbReference>
<keyword evidence="3 5" id="KW-1133">Transmembrane helix</keyword>
<evidence type="ECO:0000259" key="7">
    <source>
        <dbReference type="PROSITE" id="PS50261"/>
    </source>
</evidence>
<feature type="signal peptide" evidence="6">
    <location>
        <begin position="1"/>
        <end position="19"/>
    </location>
</feature>
<dbReference type="Gene3D" id="1.20.1070.10">
    <property type="entry name" value="Rhodopsin 7-helix transmembrane proteins"/>
    <property type="match status" value="1"/>
</dbReference>
<feature type="transmembrane region" description="Helical" evidence="5">
    <location>
        <begin position="202"/>
        <end position="222"/>
    </location>
</feature>
<dbReference type="Pfam" id="PF00002">
    <property type="entry name" value="7tm_2"/>
    <property type="match status" value="1"/>
</dbReference>
<comment type="caution">
    <text evidence="8">The sequence shown here is derived from an EMBL/GenBank/DDBJ whole genome shotgun (WGS) entry which is preliminary data.</text>
</comment>
<dbReference type="PROSITE" id="PS50261">
    <property type="entry name" value="G_PROTEIN_RECEP_F2_4"/>
    <property type="match status" value="1"/>
</dbReference>
<evidence type="ECO:0000256" key="1">
    <source>
        <dbReference type="ARBA" id="ARBA00004141"/>
    </source>
</evidence>
<evidence type="ECO:0000256" key="3">
    <source>
        <dbReference type="ARBA" id="ARBA00022989"/>
    </source>
</evidence>
<protein>
    <recommendedName>
        <fullName evidence="7">G-protein coupled receptors family 2 profile 2 domain-containing protein</fullName>
    </recommendedName>
</protein>
<dbReference type="GO" id="GO:0007166">
    <property type="term" value="P:cell surface receptor signaling pathway"/>
    <property type="evidence" value="ECO:0007669"/>
    <property type="project" value="InterPro"/>
</dbReference>
<organism evidence="8 9">
    <name type="scientific">Parthenolecanium corni</name>
    <dbReference type="NCBI Taxonomy" id="536013"/>
    <lineage>
        <taxon>Eukaryota</taxon>
        <taxon>Metazoa</taxon>
        <taxon>Ecdysozoa</taxon>
        <taxon>Arthropoda</taxon>
        <taxon>Hexapoda</taxon>
        <taxon>Insecta</taxon>
        <taxon>Pterygota</taxon>
        <taxon>Neoptera</taxon>
        <taxon>Paraneoptera</taxon>
        <taxon>Hemiptera</taxon>
        <taxon>Sternorrhyncha</taxon>
        <taxon>Coccoidea</taxon>
        <taxon>Coccidae</taxon>
        <taxon>Parthenolecanium</taxon>
    </lineage>
</organism>
<feature type="transmembrane region" description="Helical" evidence="5">
    <location>
        <begin position="127"/>
        <end position="152"/>
    </location>
</feature>
<accession>A0AAN9YAZ1</accession>
<feature type="transmembrane region" description="Helical" evidence="5">
    <location>
        <begin position="322"/>
        <end position="347"/>
    </location>
</feature>
<name>A0AAN9YAZ1_9HEMI</name>
<evidence type="ECO:0000256" key="5">
    <source>
        <dbReference type="SAM" id="Phobius"/>
    </source>
</evidence>
<feature type="transmembrane region" description="Helical" evidence="5">
    <location>
        <begin position="281"/>
        <end position="301"/>
    </location>
</feature>
<dbReference type="GO" id="GO:0004930">
    <property type="term" value="F:G protein-coupled receptor activity"/>
    <property type="evidence" value="ECO:0007669"/>
    <property type="project" value="InterPro"/>
</dbReference>
<dbReference type="GO" id="GO:0016020">
    <property type="term" value="C:membrane"/>
    <property type="evidence" value="ECO:0007669"/>
    <property type="project" value="UniProtKB-SubCell"/>
</dbReference>
<comment type="subcellular location">
    <subcellularLocation>
        <location evidence="1">Membrane</location>
        <topology evidence="1">Multi-pass membrane protein</topology>
    </subcellularLocation>
</comment>
<evidence type="ECO:0000256" key="2">
    <source>
        <dbReference type="ARBA" id="ARBA00022692"/>
    </source>
</evidence>
<reference evidence="8 9" key="1">
    <citation type="submission" date="2024-03" db="EMBL/GenBank/DDBJ databases">
        <title>Adaptation during the transition from Ophiocordyceps entomopathogen to insect associate is accompanied by gene loss and intensified selection.</title>
        <authorList>
            <person name="Ward C.M."/>
            <person name="Onetto C.A."/>
            <person name="Borneman A.R."/>
        </authorList>
    </citation>
    <scope>NUCLEOTIDE SEQUENCE [LARGE SCALE GENOMIC DNA]</scope>
    <source>
        <strain evidence="8">AWRI1</strain>
        <tissue evidence="8">Single Adult Female</tissue>
    </source>
</reference>
<keyword evidence="4 5" id="KW-0472">Membrane</keyword>
<evidence type="ECO:0000313" key="8">
    <source>
        <dbReference type="EMBL" id="KAK7604457.1"/>
    </source>
</evidence>
<evidence type="ECO:0000256" key="4">
    <source>
        <dbReference type="ARBA" id="ARBA00023136"/>
    </source>
</evidence>
<keyword evidence="2 5" id="KW-0812">Transmembrane</keyword>
<keyword evidence="6" id="KW-0732">Signal</keyword>
<keyword evidence="9" id="KW-1185">Reference proteome</keyword>
<evidence type="ECO:0000313" key="9">
    <source>
        <dbReference type="Proteomes" id="UP001367676"/>
    </source>
</evidence>